<reference evidence="1 2" key="1">
    <citation type="submission" date="2014-04" db="EMBL/GenBank/DDBJ databases">
        <authorList>
            <consortium name="DOE Joint Genome Institute"/>
            <person name="Kuo A."/>
            <person name="Gay G."/>
            <person name="Dore J."/>
            <person name="Kohler A."/>
            <person name="Nagy L.G."/>
            <person name="Floudas D."/>
            <person name="Copeland A."/>
            <person name="Barry K.W."/>
            <person name="Cichocki N."/>
            <person name="Veneault-Fourrey C."/>
            <person name="LaButti K."/>
            <person name="Lindquist E.A."/>
            <person name="Lipzen A."/>
            <person name="Lundell T."/>
            <person name="Morin E."/>
            <person name="Murat C."/>
            <person name="Sun H."/>
            <person name="Tunlid A."/>
            <person name="Henrissat B."/>
            <person name="Grigoriev I.V."/>
            <person name="Hibbett D.S."/>
            <person name="Martin F."/>
            <person name="Nordberg H.P."/>
            <person name="Cantor M.N."/>
            <person name="Hua S.X."/>
        </authorList>
    </citation>
    <scope>NUCLEOTIDE SEQUENCE [LARGE SCALE GENOMIC DNA]</scope>
    <source>
        <strain evidence="2">h7</strain>
    </source>
</reference>
<gene>
    <name evidence="1" type="ORF">M413DRAFT_21135</name>
</gene>
<evidence type="ECO:0000313" key="2">
    <source>
        <dbReference type="Proteomes" id="UP000053424"/>
    </source>
</evidence>
<accession>A0A0C3CYA7</accession>
<protein>
    <submittedName>
        <fullName evidence="1">Uncharacterized protein</fullName>
    </submittedName>
</protein>
<reference evidence="2" key="2">
    <citation type="submission" date="2015-01" db="EMBL/GenBank/DDBJ databases">
        <title>Evolutionary Origins and Diversification of the Mycorrhizal Mutualists.</title>
        <authorList>
            <consortium name="DOE Joint Genome Institute"/>
            <consortium name="Mycorrhizal Genomics Consortium"/>
            <person name="Kohler A."/>
            <person name="Kuo A."/>
            <person name="Nagy L.G."/>
            <person name="Floudas D."/>
            <person name="Copeland A."/>
            <person name="Barry K.W."/>
            <person name="Cichocki N."/>
            <person name="Veneault-Fourrey C."/>
            <person name="LaButti K."/>
            <person name="Lindquist E.A."/>
            <person name="Lipzen A."/>
            <person name="Lundell T."/>
            <person name="Morin E."/>
            <person name="Murat C."/>
            <person name="Riley R."/>
            <person name="Ohm R."/>
            <person name="Sun H."/>
            <person name="Tunlid A."/>
            <person name="Henrissat B."/>
            <person name="Grigoriev I.V."/>
            <person name="Hibbett D.S."/>
            <person name="Martin F."/>
        </authorList>
    </citation>
    <scope>NUCLEOTIDE SEQUENCE [LARGE SCALE GENOMIC DNA]</scope>
    <source>
        <strain evidence="2">h7</strain>
    </source>
</reference>
<dbReference type="Proteomes" id="UP000053424">
    <property type="component" value="Unassembled WGS sequence"/>
</dbReference>
<dbReference type="AlphaFoldDB" id="A0A0C3CYA7"/>
<evidence type="ECO:0000313" key="1">
    <source>
        <dbReference type="EMBL" id="KIM48821.1"/>
    </source>
</evidence>
<dbReference type="OrthoDB" id="3010872at2759"/>
<dbReference type="HOGENOM" id="CLU_2027009_0_0_1"/>
<keyword evidence="2" id="KW-1185">Reference proteome</keyword>
<name>A0A0C3CYA7_HEBCY</name>
<proteinExistence type="predicted"/>
<sequence>MNQQLIGTSHLQHQCLTTPSPTAVQLFRDAFALPNPAPELLKWIKAHPTYAAVMDLLVHYTAVVQGNPSRANALALALVAGGIVKDANALQLLELTISRAETGFEGKSGVDNVWELLFPSQN</sequence>
<dbReference type="EMBL" id="KN831768">
    <property type="protein sequence ID" value="KIM48821.1"/>
    <property type="molecule type" value="Genomic_DNA"/>
</dbReference>
<organism evidence="1 2">
    <name type="scientific">Hebeloma cylindrosporum</name>
    <dbReference type="NCBI Taxonomy" id="76867"/>
    <lineage>
        <taxon>Eukaryota</taxon>
        <taxon>Fungi</taxon>
        <taxon>Dikarya</taxon>
        <taxon>Basidiomycota</taxon>
        <taxon>Agaricomycotina</taxon>
        <taxon>Agaricomycetes</taxon>
        <taxon>Agaricomycetidae</taxon>
        <taxon>Agaricales</taxon>
        <taxon>Agaricineae</taxon>
        <taxon>Hymenogastraceae</taxon>
        <taxon>Hebeloma</taxon>
    </lineage>
</organism>